<keyword evidence="9" id="KW-1185">Reference proteome</keyword>
<keyword evidence="3" id="KW-0949">S-adenosyl-L-methionine</keyword>
<dbReference type="GO" id="GO:0046872">
    <property type="term" value="F:metal ion binding"/>
    <property type="evidence" value="ECO:0007669"/>
    <property type="project" value="UniProtKB-KW"/>
</dbReference>
<dbReference type="OrthoDB" id="6258756at2"/>
<dbReference type="PANTHER" id="PTHR30352:SF5">
    <property type="entry name" value="PYRUVATE FORMATE-LYASE 1-ACTIVATING ENZYME"/>
    <property type="match status" value="1"/>
</dbReference>
<evidence type="ECO:0000256" key="4">
    <source>
        <dbReference type="ARBA" id="ARBA00022723"/>
    </source>
</evidence>
<evidence type="ECO:0000256" key="2">
    <source>
        <dbReference type="ARBA" id="ARBA00022485"/>
    </source>
</evidence>
<evidence type="ECO:0000256" key="1">
    <source>
        <dbReference type="ARBA" id="ARBA00001966"/>
    </source>
</evidence>
<sequence>MEREFIVSYPIGDSLYLNITNRCFNKCAFCIRQTKTGVGYNLWLSKEPSLPEVLDAVQDPRQYKEIVFCGYGEPLCRLELVREVAAELKKRGARSIRVNTNGQANSLYGRNVVPELAGLVDTMSISLNAQDAATYVKLCQPREGEKAYFSMLDFARKCVGVIPRVILSVVEWPGVDVEACRAIARDLGAEFRLRKPTL</sequence>
<dbReference type="Pfam" id="PF04055">
    <property type="entry name" value="Radical_SAM"/>
    <property type="match status" value="1"/>
</dbReference>
<gene>
    <name evidence="8" type="ORF">SAMN02745133_00299</name>
</gene>
<comment type="cofactor">
    <cofactor evidence="1">
        <name>[4Fe-4S] cluster</name>
        <dbReference type="ChEBI" id="CHEBI:49883"/>
    </cofactor>
</comment>
<evidence type="ECO:0000259" key="7">
    <source>
        <dbReference type="PROSITE" id="PS51918"/>
    </source>
</evidence>
<dbReference type="GO" id="GO:0051539">
    <property type="term" value="F:4 iron, 4 sulfur cluster binding"/>
    <property type="evidence" value="ECO:0007669"/>
    <property type="project" value="UniProtKB-KW"/>
</dbReference>
<dbReference type="SUPFAM" id="SSF102114">
    <property type="entry name" value="Radical SAM enzymes"/>
    <property type="match status" value="1"/>
</dbReference>
<dbReference type="EMBL" id="FQUY01000001">
    <property type="protein sequence ID" value="SHE37745.1"/>
    <property type="molecule type" value="Genomic_DNA"/>
</dbReference>
<organism evidence="8 9">
    <name type="scientific">Desulforamulus putei DSM 12395</name>
    <dbReference type="NCBI Taxonomy" id="1121429"/>
    <lineage>
        <taxon>Bacteria</taxon>
        <taxon>Bacillati</taxon>
        <taxon>Bacillota</taxon>
        <taxon>Clostridia</taxon>
        <taxon>Eubacteriales</taxon>
        <taxon>Peptococcaceae</taxon>
        <taxon>Desulforamulus</taxon>
    </lineage>
</organism>
<dbReference type="GO" id="GO:0003824">
    <property type="term" value="F:catalytic activity"/>
    <property type="evidence" value="ECO:0007669"/>
    <property type="project" value="InterPro"/>
</dbReference>
<dbReference type="NCBIfam" id="TIGR04038">
    <property type="entry name" value="tatD_link_rSAM"/>
    <property type="match status" value="1"/>
</dbReference>
<dbReference type="SFLD" id="SFLDG01111">
    <property type="entry name" value="Uncharacterised_Radical_SAM_Su"/>
    <property type="match status" value="1"/>
</dbReference>
<dbReference type="AlphaFoldDB" id="A0A1M4SZW1"/>
<dbReference type="Gene3D" id="3.20.20.70">
    <property type="entry name" value="Aldolase class I"/>
    <property type="match status" value="1"/>
</dbReference>
<evidence type="ECO:0000256" key="3">
    <source>
        <dbReference type="ARBA" id="ARBA00022691"/>
    </source>
</evidence>
<dbReference type="PANTHER" id="PTHR30352">
    <property type="entry name" value="PYRUVATE FORMATE-LYASE-ACTIVATING ENZYME"/>
    <property type="match status" value="1"/>
</dbReference>
<dbReference type="InterPro" id="IPR013785">
    <property type="entry name" value="Aldolase_TIM"/>
</dbReference>
<dbReference type="STRING" id="1121429.SAMN02745133_00299"/>
<dbReference type="SFLD" id="SFLDS00029">
    <property type="entry name" value="Radical_SAM"/>
    <property type="match status" value="1"/>
</dbReference>
<dbReference type="InterPro" id="IPR007197">
    <property type="entry name" value="rSAM"/>
</dbReference>
<name>A0A1M4SZW1_9FIRM</name>
<dbReference type="InterPro" id="IPR023821">
    <property type="entry name" value="rSAM_TatD-assoc"/>
</dbReference>
<protein>
    <submittedName>
        <fullName evidence="8">Radical SAM protein, TatD family-associated</fullName>
    </submittedName>
</protein>
<evidence type="ECO:0000313" key="9">
    <source>
        <dbReference type="Proteomes" id="UP000184148"/>
    </source>
</evidence>
<keyword evidence="5" id="KW-0408">Iron</keyword>
<dbReference type="PROSITE" id="PS51918">
    <property type="entry name" value="RADICAL_SAM"/>
    <property type="match status" value="1"/>
</dbReference>
<feature type="domain" description="Radical SAM core" evidence="7">
    <location>
        <begin position="9"/>
        <end position="198"/>
    </location>
</feature>
<dbReference type="InterPro" id="IPR034457">
    <property type="entry name" value="Organic_radical-activating"/>
</dbReference>
<proteinExistence type="predicted"/>
<keyword evidence="2" id="KW-0004">4Fe-4S</keyword>
<keyword evidence="6" id="KW-0411">Iron-sulfur</keyword>
<dbReference type="CDD" id="cd01335">
    <property type="entry name" value="Radical_SAM"/>
    <property type="match status" value="1"/>
</dbReference>
<accession>A0A1M4SZW1</accession>
<dbReference type="RefSeq" id="WP_073234582.1">
    <property type="nucleotide sequence ID" value="NZ_FQUY01000001.1"/>
</dbReference>
<dbReference type="InterPro" id="IPR058240">
    <property type="entry name" value="rSAM_sf"/>
</dbReference>
<keyword evidence="4" id="KW-0479">Metal-binding</keyword>
<dbReference type="Proteomes" id="UP000184148">
    <property type="component" value="Unassembled WGS sequence"/>
</dbReference>
<evidence type="ECO:0000256" key="6">
    <source>
        <dbReference type="ARBA" id="ARBA00023014"/>
    </source>
</evidence>
<evidence type="ECO:0000313" key="8">
    <source>
        <dbReference type="EMBL" id="SHE37745.1"/>
    </source>
</evidence>
<reference evidence="9" key="1">
    <citation type="submission" date="2016-11" db="EMBL/GenBank/DDBJ databases">
        <authorList>
            <person name="Varghese N."/>
            <person name="Submissions S."/>
        </authorList>
    </citation>
    <scope>NUCLEOTIDE SEQUENCE [LARGE SCALE GENOMIC DNA]</scope>
    <source>
        <strain evidence="9">DSM 12395</strain>
    </source>
</reference>
<evidence type="ECO:0000256" key="5">
    <source>
        <dbReference type="ARBA" id="ARBA00023004"/>
    </source>
</evidence>